<keyword evidence="2" id="KW-1003">Cell membrane</keyword>
<protein>
    <submittedName>
        <fullName evidence="8">Type II secretion system F family protein</fullName>
    </submittedName>
</protein>
<reference evidence="8" key="1">
    <citation type="submission" date="2022-03" db="EMBL/GenBank/DDBJ databases">
        <authorList>
            <person name="Santos J.D.N."/>
            <person name="Kallscheuer N."/>
            <person name="Jogler C."/>
            <person name="Lage O.M."/>
        </authorList>
    </citation>
    <scope>NUCLEOTIDE SEQUENCE</scope>
    <source>
        <strain evidence="8">M600PL45_2</strain>
    </source>
</reference>
<dbReference type="PANTHER" id="PTHR35007">
    <property type="entry name" value="INTEGRAL MEMBRANE PROTEIN-RELATED"/>
    <property type="match status" value="1"/>
</dbReference>
<organism evidence="8 9">
    <name type="scientific">Streptomyces marispadix</name>
    <dbReference type="NCBI Taxonomy" id="2922868"/>
    <lineage>
        <taxon>Bacteria</taxon>
        <taxon>Bacillati</taxon>
        <taxon>Actinomycetota</taxon>
        <taxon>Actinomycetes</taxon>
        <taxon>Kitasatosporales</taxon>
        <taxon>Streptomycetaceae</taxon>
        <taxon>Streptomyces</taxon>
    </lineage>
</organism>
<dbReference type="PANTHER" id="PTHR35007:SF3">
    <property type="entry name" value="POSSIBLE CONSERVED ALANINE RICH MEMBRANE PROTEIN"/>
    <property type="match status" value="1"/>
</dbReference>
<evidence type="ECO:0000256" key="5">
    <source>
        <dbReference type="ARBA" id="ARBA00023136"/>
    </source>
</evidence>
<evidence type="ECO:0000256" key="1">
    <source>
        <dbReference type="ARBA" id="ARBA00004651"/>
    </source>
</evidence>
<dbReference type="Proteomes" id="UP001166784">
    <property type="component" value="Unassembled WGS sequence"/>
</dbReference>
<keyword evidence="5 6" id="KW-0472">Membrane</keyword>
<proteinExistence type="predicted"/>
<name>A0ABS9SZR5_9ACTN</name>
<evidence type="ECO:0000256" key="4">
    <source>
        <dbReference type="ARBA" id="ARBA00022989"/>
    </source>
</evidence>
<keyword evidence="3 6" id="KW-0812">Transmembrane</keyword>
<dbReference type="RefSeq" id="WP_241060404.1">
    <property type="nucleotide sequence ID" value="NZ_JAKWJU010000002.1"/>
</dbReference>
<feature type="transmembrane region" description="Helical" evidence="6">
    <location>
        <begin position="12"/>
        <end position="30"/>
    </location>
</feature>
<comment type="caution">
    <text evidence="8">The sequence shown here is derived from an EMBL/GenBank/DDBJ whole genome shotgun (WGS) entry which is preliminary data.</text>
</comment>
<feature type="transmembrane region" description="Helical" evidence="6">
    <location>
        <begin position="273"/>
        <end position="299"/>
    </location>
</feature>
<comment type="subcellular location">
    <subcellularLocation>
        <location evidence="1">Cell membrane</location>
        <topology evidence="1">Multi-pass membrane protein</topology>
    </subcellularLocation>
</comment>
<sequence length="306" mass="31452">MNGGGSFGLAEALMWAALLAGAGWAMASGWDGWRGHRVRQRTRRLLGGFGDGAGADPGRASPSEPSCNVGKFAESGLGRCVGSDRRVARIQEKWRRASRGIGSGRLREAGAALGVAAFVVVVVGGVAGWILACVGAYGVRWWMRRRRSQEEAAGSQQPGNARAAAEQLPLAAELMAACLAAGSTPAPAADAVGRSLGGPLGALLIRTATELRLGAEPAVAWAHFALLPGSDGFVRSMERAGTAGAPAVDQMARLTAELRIRRVREASARARRAAVLVTGPLGLCFLPAFLAVGVAPVVMGLAGSLL</sequence>
<dbReference type="EMBL" id="JAKWJU010000002">
    <property type="protein sequence ID" value="MCH6161777.1"/>
    <property type="molecule type" value="Genomic_DNA"/>
</dbReference>
<evidence type="ECO:0000259" key="7">
    <source>
        <dbReference type="Pfam" id="PF00482"/>
    </source>
</evidence>
<feature type="transmembrane region" description="Helical" evidence="6">
    <location>
        <begin position="111"/>
        <end position="139"/>
    </location>
</feature>
<evidence type="ECO:0000313" key="9">
    <source>
        <dbReference type="Proteomes" id="UP001166784"/>
    </source>
</evidence>
<keyword evidence="9" id="KW-1185">Reference proteome</keyword>
<evidence type="ECO:0000256" key="2">
    <source>
        <dbReference type="ARBA" id="ARBA00022475"/>
    </source>
</evidence>
<dbReference type="InterPro" id="IPR018076">
    <property type="entry name" value="T2SS_GspF_dom"/>
</dbReference>
<evidence type="ECO:0000313" key="8">
    <source>
        <dbReference type="EMBL" id="MCH6161777.1"/>
    </source>
</evidence>
<evidence type="ECO:0000256" key="6">
    <source>
        <dbReference type="SAM" id="Phobius"/>
    </source>
</evidence>
<accession>A0ABS9SZR5</accession>
<reference evidence="8" key="2">
    <citation type="journal article" date="2023" name="Int. J. Syst. Evol. Microbiol.">
        <title>Streptomyces marispadix sp. nov., isolated from marine beach sediment of the Northern Coast of Portugal.</title>
        <authorList>
            <person name="dos Santos J.D.N."/>
            <person name="Vitorino I.R."/>
            <person name="Kallscheuer N."/>
            <person name="Srivastava A."/>
            <person name="Krautwurst S."/>
            <person name="Marz M."/>
            <person name="Jogler C."/>
            <person name="Lobo Da Cunha A."/>
            <person name="Catita J."/>
            <person name="Goncalves H."/>
            <person name="Gonzalez I."/>
            <person name="Reyes F."/>
            <person name="Lage O.M."/>
        </authorList>
    </citation>
    <scope>NUCLEOTIDE SEQUENCE</scope>
    <source>
        <strain evidence="8">M600PL45_2</strain>
    </source>
</reference>
<gene>
    <name evidence="8" type="ORF">MMA15_15690</name>
</gene>
<feature type="domain" description="Type II secretion system protein GspF" evidence="7">
    <location>
        <begin position="172"/>
        <end position="294"/>
    </location>
</feature>
<evidence type="ECO:0000256" key="3">
    <source>
        <dbReference type="ARBA" id="ARBA00022692"/>
    </source>
</evidence>
<keyword evidence="4 6" id="KW-1133">Transmembrane helix</keyword>
<dbReference type="Pfam" id="PF00482">
    <property type="entry name" value="T2SSF"/>
    <property type="match status" value="1"/>
</dbReference>